<feature type="region of interest" description="Disordered" evidence="1">
    <location>
        <begin position="15"/>
        <end position="40"/>
    </location>
</feature>
<organism evidence="2 3">
    <name type="scientific">Burkholderia thailandensis</name>
    <dbReference type="NCBI Taxonomy" id="57975"/>
    <lineage>
        <taxon>Bacteria</taxon>
        <taxon>Pseudomonadati</taxon>
        <taxon>Pseudomonadota</taxon>
        <taxon>Betaproteobacteria</taxon>
        <taxon>Burkholderiales</taxon>
        <taxon>Burkholderiaceae</taxon>
        <taxon>Burkholderia</taxon>
        <taxon>pseudomallei group</taxon>
    </lineage>
</organism>
<protein>
    <submittedName>
        <fullName evidence="2">Uncharacterized protein</fullName>
    </submittedName>
</protein>
<accession>A0AAW9CSW2</accession>
<evidence type="ECO:0000256" key="1">
    <source>
        <dbReference type="SAM" id="MobiDB-lite"/>
    </source>
</evidence>
<dbReference type="EMBL" id="QXCT01000001">
    <property type="protein sequence ID" value="MDW9252921.1"/>
    <property type="molecule type" value="Genomic_DNA"/>
</dbReference>
<proteinExistence type="predicted"/>
<gene>
    <name evidence="2" type="ORF">C7S16_5233</name>
</gene>
<dbReference type="Proteomes" id="UP001272137">
    <property type="component" value="Unassembled WGS sequence"/>
</dbReference>
<dbReference type="AlphaFoldDB" id="A0AAW9CSW2"/>
<comment type="caution">
    <text evidence="2">The sequence shown here is derived from an EMBL/GenBank/DDBJ whole genome shotgun (WGS) entry which is preliminary data.</text>
</comment>
<reference evidence="2" key="1">
    <citation type="submission" date="2018-08" db="EMBL/GenBank/DDBJ databases">
        <title>Identification of Burkholderia cepacia strains that express a Burkholderia pseudomallei-like capsular polysaccharide.</title>
        <authorList>
            <person name="Burtnick M.N."/>
            <person name="Vongsouvath M."/>
            <person name="Newton P."/>
            <person name="Wuthiekanun V."/>
            <person name="Limmathurotsakul D."/>
            <person name="Brett P.J."/>
            <person name="Chantratita N."/>
            <person name="Dance D.A."/>
        </authorList>
    </citation>
    <scope>NUCLEOTIDE SEQUENCE</scope>
    <source>
        <strain evidence="2">SBXCC001</strain>
    </source>
</reference>
<sequence>MWRAAARGALAECRSRIATQDGGPSDARGASSRKTQRSEP</sequence>
<evidence type="ECO:0000313" key="3">
    <source>
        <dbReference type="Proteomes" id="UP001272137"/>
    </source>
</evidence>
<name>A0AAW9CSW2_BURTH</name>
<evidence type="ECO:0000313" key="2">
    <source>
        <dbReference type="EMBL" id="MDW9252921.1"/>
    </source>
</evidence>